<dbReference type="Proteomes" id="UP000591735">
    <property type="component" value="Unassembled WGS sequence"/>
</dbReference>
<sequence>MLRAIVVVGLMVGAVALMVFGPRYLRDSGDEAARAECNLLEQPCTWSAESGDWSMSLEPGEAGSQGVEYHLTVNAPEAPSRFLAVLRGESMYMGEYPVPLKQRGDNRYEATFTAPFCTTGTDMIWRIDLQAGQDPISGAPEKLVFRAVK</sequence>
<evidence type="ECO:0000256" key="1">
    <source>
        <dbReference type="SAM" id="Phobius"/>
    </source>
</evidence>
<feature type="transmembrane region" description="Helical" evidence="1">
    <location>
        <begin position="6"/>
        <end position="25"/>
    </location>
</feature>
<protein>
    <submittedName>
        <fullName evidence="2">Uncharacterized protein</fullName>
    </submittedName>
</protein>
<organism evidence="2 3">
    <name type="scientific">Marinobacter oulmenensis</name>
    <dbReference type="NCBI Taxonomy" id="643747"/>
    <lineage>
        <taxon>Bacteria</taxon>
        <taxon>Pseudomonadati</taxon>
        <taxon>Pseudomonadota</taxon>
        <taxon>Gammaproteobacteria</taxon>
        <taxon>Pseudomonadales</taxon>
        <taxon>Marinobacteraceae</taxon>
        <taxon>Marinobacter</taxon>
    </lineage>
</organism>
<keyword evidence="1" id="KW-0472">Membrane</keyword>
<reference evidence="2 3" key="1">
    <citation type="submission" date="2020-08" db="EMBL/GenBank/DDBJ databases">
        <title>Genomic Encyclopedia of Type Strains, Phase IV (KMG-IV): sequencing the most valuable type-strain genomes for metagenomic binning, comparative biology and taxonomic classification.</title>
        <authorList>
            <person name="Goeker M."/>
        </authorList>
    </citation>
    <scope>NUCLEOTIDE SEQUENCE [LARGE SCALE GENOMIC DNA]</scope>
    <source>
        <strain evidence="2 3">DSM 22359</strain>
    </source>
</reference>
<keyword evidence="3" id="KW-1185">Reference proteome</keyword>
<keyword evidence="1" id="KW-1133">Transmembrane helix</keyword>
<proteinExistence type="predicted"/>
<dbReference type="EMBL" id="JACHFE010000002">
    <property type="protein sequence ID" value="MBB5320560.1"/>
    <property type="molecule type" value="Genomic_DNA"/>
</dbReference>
<keyword evidence="1" id="KW-0812">Transmembrane</keyword>
<name>A0A840UBB9_9GAMM</name>
<dbReference type="RefSeq" id="WP_183700461.1">
    <property type="nucleotide sequence ID" value="NZ_JACHFE010000002.1"/>
</dbReference>
<comment type="caution">
    <text evidence="2">The sequence shown here is derived from an EMBL/GenBank/DDBJ whole genome shotgun (WGS) entry which is preliminary data.</text>
</comment>
<evidence type="ECO:0000313" key="3">
    <source>
        <dbReference type="Proteomes" id="UP000591735"/>
    </source>
</evidence>
<accession>A0A840UBB9</accession>
<gene>
    <name evidence="2" type="ORF">HNR38_001032</name>
</gene>
<evidence type="ECO:0000313" key="2">
    <source>
        <dbReference type="EMBL" id="MBB5320560.1"/>
    </source>
</evidence>
<dbReference type="AlphaFoldDB" id="A0A840UBB9"/>